<comment type="caution">
    <text evidence="1">The sequence shown here is derived from an EMBL/GenBank/DDBJ whole genome shotgun (WGS) entry which is preliminary data.</text>
</comment>
<gene>
    <name evidence="1" type="ORF">DCAF_LOCUS12044</name>
</gene>
<evidence type="ECO:0000313" key="1">
    <source>
        <dbReference type="EMBL" id="CAK7337017.1"/>
    </source>
</evidence>
<dbReference type="AlphaFoldDB" id="A0AAV1RNK3"/>
<reference evidence="1 2" key="1">
    <citation type="submission" date="2024-01" db="EMBL/GenBank/DDBJ databases">
        <authorList>
            <person name="Waweru B."/>
        </authorList>
    </citation>
    <scope>NUCLEOTIDE SEQUENCE [LARGE SCALE GENOMIC DNA]</scope>
</reference>
<name>A0AAV1RNK3_9ROSI</name>
<organism evidence="1 2">
    <name type="scientific">Dovyalis caffra</name>
    <dbReference type="NCBI Taxonomy" id="77055"/>
    <lineage>
        <taxon>Eukaryota</taxon>
        <taxon>Viridiplantae</taxon>
        <taxon>Streptophyta</taxon>
        <taxon>Embryophyta</taxon>
        <taxon>Tracheophyta</taxon>
        <taxon>Spermatophyta</taxon>
        <taxon>Magnoliopsida</taxon>
        <taxon>eudicotyledons</taxon>
        <taxon>Gunneridae</taxon>
        <taxon>Pentapetalae</taxon>
        <taxon>rosids</taxon>
        <taxon>fabids</taxon>
        <taxon>Malpighiales</taxon>
        <taxon>Salicaceae</taxon>
        <taxon>Flacourtieae</taxon>
        <taxon>Dovyalis</taxon>
    </lineage>
</organism>
<protein>
    <submittedName>
        <fullName evidence="1">Uncharacterized protein</fullName>
    </submittedName>
</protein>
<sequence>MSHLRFEIVVSTGIANFPGIIVLTFKVGPLGENCSLIAEECEITIRSESMQKETNMGKGRSEEKFLGKNGLKLIIKRLLLAPHLADF</sequence>
<evidence type="ECO:0000313" key="2">
    <source>
        <dbReference type="Proteomes" id="UP001314170"/>
    </source>
</evidence>
<proteinExistence type="predicted"/>
<keyword evidence="2" id="KW-1185">Reference proteome</keyword>
<dbReference type="Proteomes" id="UP001314170">
    <property type="component" value="Unassembled WGS sequence"/>
</dbReference>
<accession>A0AAV1RNK3</accession>
<dbReference type="EMBL" id="CAWUPB010001009">
    <property type="protein sequence ID" value="CAK7337017.1"/>
    <property type="molecule type" value="Genomic_DNA"/>
</dbReference>